<reference evidence="1 2" key="1">
    <citation type="journal article" date="2020" name="Cell">
        <title>Large-Scale Comparative Analyses of Tick Genomes Elucidate Their Genetic Diversity and Vector Capacities.</title>
        <authorList>
            <consortium name="Tick Genome and Microbiome Consortium (TIGMIC)"/>
            <person name="Jia N."/>
            <person name="Wang J."/>
            <person name="Shi W."/>
            <person name="Du L."/>
            <person name="Sun Y."/>
            <person name="Zhan W."/>
            <person name="Jiang J.F."/>
            <person name="Wang Q."/>
            <person name="Zhang B."/>
            <person name="Ji P."/>
            <person name="Bell-Sakyi L."/>
            <person name="Cui X.M."/>
            <person name="Yuan T.T."/>
            <person name="Jiang B.G."/>
            <person name="Yang W.F."/>
            <person name="Lam T.T."/>
            <person name="Chang Q.C."/>
            <person name="Ding S.J."/>
            <person name="Wang X.J."/>
            <person name="Zhu J.G."/>
            <person name="Ruan X.D."/>
            <person name="Zhao L."/>
            <person name="Wei J.T."/>
            <person name="Ye R.Z."/>
            <person name="Que T.C."/>
            <person name="Du C.H."/>
            <person name="Zhou Y.H."/>
            <person name="Cheng J.X."/>
            <person name="Dai P.F."/>
            <person name="Guo W.B."/>
            <person name="Han X.H."/>
            <person name="Huang E.J."/>
            <person name="Li L.F."/>
            <person name="Wei W."/>
            <person name="Gao Y.C."/>
            <person name="Liu J.Z."/>
            <person name="Shao H.Z."/>
            <person name="Wang X."/>
            <person name="Wang C.C."/>
            <person name="Yang T.C."/>
            <person name="Huo Q.B."/>
            <person name="Li W."/>
            <person name="Chen H.Y."/>
            <person name="Chen S.E."/>
            <person name="Zhou L.G."/>
            <person name="Ni X.B."/>
            <person name="Tian J.H."/>
            <person name="Sheng Y."/>
            <person name="Liu T."/>
            <person name="Pan Y.S."/>
            <person name="Xia L.Y."/>
            <person name="Li J."/>
            <person name="Zhao F."/>
            <person name="Cao W.C."/>
        </authorList>
    </citation>
    <scope>NUCLEOTIDE SEQUENCE [LARGE SCALE GENOMIC DNA]</scope>
    <source>
        <strain evidence="1">Iper-2018</strain>
    </source>
</reference>
<evidence type="ECO:0000313" key="2">
    <source>
        <dbReference type="Proteomes" id="UP000805193"/>
    </source>
</evidence>
<name>A0AC60Q5F6_IXOPE</name>
<feature type="non-terminal residue" evidence="1">
    <location>
        <position position="1"/>
    </location>
</feature>
<protein>
    <submittedName>
        <fullName evidence="1">Uncharacterized protein</fullName>
    </submittedName>
</protein>
<gene>
    <name evidence="1" type="ORF">HPB47_024117</name>
</gene>
<comment type="caution">
    <text evidence="1">The sequence shown here is derived from an EMBL/GenBank/DDBJ whole genome shotgun (WGS) entry which is preliminary data.</text>
</comment>
<keyword evidence="2" id="KW-1185">Reference proteome</keyword>
<evidence type="ECO:0000313" key="1">
    <source>
        <dbReference type="EMBL" id="KAG0428938.1"/>
    </source>
</evidence>
<organism evidence="1 2">
    <name type="scientific">Ixodes persulcatus</name>
    <name type="common">Taiga tick</name>
    <dbReference type="NCBI Taxonomy" id="34615"/>
    <lineage>
        <taxon>Eukaryota</taxon>
        <taxon>Metazoa</taxon>
        <taxon>Ecdysozoa</taxon>
        <taxon>Arthropoda</taxon>
        <taxon>Chelicerata</taxon>
        <taxon>Arachnida</taxon>
        <taxon>Acari</taxon>
        <taxon>Parasitiformes</taxon>
        <taxon>Ixodida</taxon>
        <taxon>Ixodoidea</taxon>
        <taxon>Ixodidae</taxon>
        <taxon>Ixodinae</taxon>
        <taxon>Ixodes</taxon>
    </lineage>
</organism>
<dbReference type="Proteomes" id="UP000805193">
    <property type="component" value="Unassembled WGS sequence"/>
</dbReference>
<proteinExistence type="predicted"/>
<sequence length="296" mass="33145">KMCDLISDAVLDAYLTKDPEAKVACESVAKTGMILLAGEITSVHTIDYQRVVRDTIKEIGYDDSSKGANNGCFKIIKRKKNYKTCNVVITIEQQAQEIARGVHHNRLEDDLGAGDQGIMFGYATDETPECMPLTVVIAHRLNQRLAELRRNGTFWWARPDSKSQVTCEYAFRNGATVPKRVHTIVVSTQHSNDISLVDIRSQIMDKVIRDVVPARYLDEDTIFHINPCGPFTEGGPMLKSEDLQESYRVDGAFNLPEGDVFDAFEELSRVPGFPPELLPVLDYFEDNFLGRLTALG</sequence>
<accession>A0AC60Q5F6</accession>
<dbReference type="EMBL" id="JABSTQ010009462">
    <property type="protein sequence ID" value="KAG0428938.1"/>
    <property type="molecule type" value="Genomic_DNA"/>
</dbReference>